<sequence length="521" mass="58867">MAYSNPPPPNFNGYSQNTGYNPQGQNPYQAMPPPGWNQQATNNPYNSQGPITYGQNQPTMQYSSSQAETGEGQKRFDFSEASIRAAFVKKVFMMVTVMLTVVAIMTAIPFFNPVVKKTIQGNLALYLASYGTFLVVYIVLMCCESVRRSYPSNIICTAVLTLSIGYMTMMISSMYDIQAVFLTLAVTTVVCGGIIIFSSTTTYDLTSKIGIIAIFSMVVFGFGMVVIITSWFIKIKGLMMVYSAIAALLFAVYLALDIQMLMGGKKYEISPEDHIFCISSETSNYNYGYVYTQPNEDKSKTKSFQISVISNGTKSLWRTITDNREPVLAESHKPSEFKKVKNLINSQISLFKDFKGDNKVYPLFNTIKKVPGSVLSDIRRHQSLRRKPTMSSDWIATNTDGTKTNSLKNYYSANKNEDVRQFNVINDPTQIPNPFNSFSSQLQPFKFLELPKDEHPVKSFVQKMDFGWFGSRYFERHSFIPSHLVQNSFVSEQTNNATFNDRNFFDEMQGKLNSMFKDSKV</sequence>
<name>A0AC35TG01_9BILA</name>
<evidence type="ECO:0000313" key="1">
    <source>
        <dbReference type="Proteomes" id="UP000095286"/>
    </source>
</evidence>
<dbReference type="Proteomes" id="UP000095286">
    <property type="component" value="Unplaced"/>
</dbReference>
<evidence type="ECO:0000313" key="2">
    <source>
        <dbReference type="WBParaSite" id="RSKR_0000012250.1"/>
    </source>
</evidence>
<reference evidence="2" key="1">
    <citation type="submission" date="2016-11" db="UniProtKB">
        <authorList>
            <consortium name="WormBaseParasite"/>
        </authorList>
    </citation>
    <scope>IDENTIFICATION</scope>
    <source>
        <strain evidence="2">KR3021</strain>
    </source>
</reference>
<accession>A0AC35TG01</accession>
<proteinExistence type="predicted"/>
<organism evidence="1 2">
    <name type="scientific">Rhabditophanes sp. KR3021</name>
    <dbReference type="NCBI Taxonomy" id="114890"/>
    <lineage>
        <taxon>Eukaryota</taxon>
        <taxon>Metazoa</taxon>
        <taxon>Ecdysozoa</taxon>
        <taxon>Nematoda</taxon>
        <taxon>Chromadorea</taxon>
        <taxon>Rhabditida</taxon>
        <taxon>Tylenchina</taxon>
        <taxon>Panagrolaimomorpha</taxon>
        <taxon>Strongyloidoidea</taxon>
        <taxon>Alloionematidae</taxon>
        <taxon>Rhabditophanes</taxon>
    </lineage>
</organism>
<dbReference type="WBParaSite" id="RSKR_0000012250.1">
    <property type="protein sequence ID" value="RSKR_0000012250.1"/>
    <property type="gene ID" value="RSKR_0000012250"/>
</dbReference>
<protein>
    <submittedName>
        <fullName evidence="2">Protein lifeguard 1</fullName>
    </submittedName>
</protein>